<comment type="caution">
    <text evidence="2">The sequence shown here is derived from an EMBL/GenBank/DDBJ whole genome shotgun (WGS) entry which is preliminary data.</text>
</comment>
<dbReference type="OrthoDB" id="4991543at2"/>
<dbReference type="EMBL" id="WBJZ01000003">
    <property type="protein sequence ID" value="KAB1660401.1"/>
    <property type="molecule type" value="Genomic_DNA"/>
</dbReference>
<organism evidence="2 3">
    <name type="scientific">Pseudoclavibacter chungangensis</name>
    <dbReference type="NCBI Taxonomy" id="587635"/>
    <lineage>
        <taxon>Bacteria</taxon>
        <taxon>Bacillati</taxon>
        <taxon>Actinomycetota</taxon>
        <taxon>Actinomycetes</taxon>
        <taxon>Micrococcales</taxon>
        <taxon>Microbacteriaceae</taxon>
        <taxon>Pseudoclavibacter</taxon>
    </lineage>
</organism>
<keyword evidence="3" id="KW-1185">Reference proteome</keyword>
<name>A0A7J5C0I0_9MICO</name>
<evidence type="ECO:0000256" key="1">
    <source>
        <dbReference type="SAM" id="MobiDB-lite"/>
    </source>
</evidence>
<dbReference type="AlphaFoldDB" id="A0A7J5C0I0"/>
<accession>A0A7J5C0I0</accession>
<feature type="compositionally biased region" description="Basic and acidic residues" evidence="1">
    <location>
        <begin position="49"/>
        <end position="70"/>
    </location>
</feature>
<feature type="region of interest" description="Disordered" evidence="1">
    <location>
        <begin position="20"/>
        <end position="70"/>
    </location>
</feature>
<evidence type="ECO:0000313" key="3">
    <source>
        <dbReference type="Proteomes" id="UP000467240"/>
    </source>
</evidence>
<dbReference type="RefSeq" id="WP_158039501.1">
    <property type="nucleotide sequence ID" value="NZ_JACCFV010000001.1"/>
</dbReference>
<protein>
    <submittedName>
        <fullName evidence="2">Uncharacterized protein</fullName>
    </submittedName>
</protein>
<dbReference type="Proteomes" id="UP000467240">
    <property type="component" value="Unassembled WGS sequence"/>
</dbReference>
<evidence type="ECO:0000313" key="2">
    <source>
        <dbReference type="EMBL" id="KAB1660401.1"/>
    </source>
</evidence>
<proteinExistence type="predicted"/>
<sequence length="70" mass="7522">MRTQPAPGADPEPQRVVARAGRLFGDGPDPELAAEDRVDSWGDDGVDVLPDRAASDNAGRLEEDRPPHYA</sequence>
<reference evidence="2 3" key="1">
    <citation type="submission" date="2019-09" db="EMBL/GenBank/DDBJ databases">
        <title>Phylogeny of genus Pseudoclavibacter and closely related genus.</title>
        <authorList>
            <person name="Li Y."/>
        </authorList>
    </citation>
    <scope>NUCLEOTIDE SEQUENCE [LARGE SCALE GENOMIC DNA]</scope>
    <source>
        <strain evidence="2 3">DSM 23821</strain>
    </source>
</reference>
<gene>
    <name evidence="2" type="ORF">F8O01_03515</name>
</gene>